<dbReference type="SUPFAM" id="SSF53756">
    <property type="entry name" value="UDP-Glycosyltransferase/glycogen phosphorylase"/>
    <property type="match status" value="1"/>
</dbReference>
<evidence type="ECO:0000256" key="7">
    <source>
        <dbReference type="ARBA" id="ARBA00022679"/>
    </source>
</evidence>
<dbReference type="EMBL" id="SGVY01000047">
    <property type="protein sequence ID" value="TFH76357.1"/>
    <property type="molecule type" value="Genomic_DNA"/>
</dbReference>
<gene>
    <name evidence="12" type="primary">lpxB</name>
    <name evidence="12" type="ORF">EXN75_13745</name>
</gene>
<dbReference type="GO" id="GO:0008915">
    <property type="term" value="F:lipid-A-disaccharide synthase activity"/>
    <property type="evidence" value="ECO:0007669"/>
    <property type="project" value="UniProtKB-UniRule"/>
</dbReference>
<evidence type="ECO:0000256" key="5">
    <source>
        <dbReference type="ARBA" id="ARBA00022556"/>
    </source>
</evidence>
<evidence type="ECO:0000256" key="6">
    <source>
        <dbReference type="ARBA" id="ARBA00022676"/>
    </source>
</evidence>
<organism evidence="12 13">
    <name type="scientific">Segatella hominis</name>
    <dbReference type="NCBI Taxonomy" id="2518605"/>
    <lineage>
        <taxon>Bacteria</taxon>
        <taxon>Pseudomonadati</taxon>
        <taxon>Bacteroidota</taxon>
        <taxon>Bacteroidia</taxon>
        <taxon>Bacteroidales</taxon>
        <taxon>Prevotellaceae</taxon>
        <taxon>Segatella</taxon>
    </lineage>
</organism>
<dbReference type="AlphaFoldDB" id="A0A4Y8V8J7"/>
<dbReference type="GO" id="GO:0009245">
    <property type="term" value="P:lipid A biosynthetic process"/>
    <property type="evidence" value="ECO:0007669"/>
    <property type="project" value="UniProtKB-UniRule"/>
</dbReference>
<comment type="function">
    <text evidence="1">Condensation of UDP-2,3-diacylglucosamine and 2,3-diacylglucosamine-1-phosphate to form lipid A disaccharide, a precursor of lipid A, a phosphorylated glycolipid that anchors the lipopolysaccharide to the outer membrane of the cell.</text>
</comment>
<feature type="compositionally biased region" description="Basic and acidic residues" evidence="11">
    <location>
        <begin position="440"/>
        <end position="454"/>
    </location>
</feature>
<keyword evidence="8" id="KW-0443">Lipid metabolism</keyword>
<comment type="catalytic activity">
    <reaction evidence="9">
        <text>a lipid X + a UDP-2-N,3-O-bis[(3R)-3-hydroxyacyl]-alpha-D-glucosamine = a lipid A disaccharide + UDP + H(+)</text>
        <dbReference type="Rhea" id="RHEA:67828"/>
        <dbReference type="ChEBI" id="CHEBI:15378"/>
        <dbReference type="ChEBI" id="CHEBI:58223"/>
        <dbReference type="ChEBI" id="CHEBI:137748"/>
        <dbReference type="ChEBI" id="CHEBI:176338"/>
        <dbReference type="ChEBI" id="CHEBI:176343"/>
        <dbReference type="EC" id="2.4.1.182"/>
    </reaction>
</comment>
<evidence type="ECO:0000256" key="10">
    <source>
        <dbReference type="NCBIfam" id="TIGR00215"/>
    </source>
</evidence>
<dbReference type="OrthoDB" id="9801642at2"/>
<evidence type="ECO:0000256" key="11">
    <source>
        <dbReference type="SAM" id="MobiDB-lite"/>
    </source>
</evidence>
<evidence type="ECO:0000313" key="12">
    <source>
        <dbReference type="EMBL" id="TFH76357.1"/>
    </source>
</evidence>
<dbReference type="EC" id="2.4.1.182" evidence="2 10"/>
<evidence type="ECO:0000256" key="2">
    <source>
        <dbReference type="ARBA" id="ARBA00012687"/>
    </source>
</evidence>
<accession>A0A4Y8V8J7</accession>
<proteinExistence type="predicted"/>
<name>A0A4Y8V8J7_9BACT</name>
<evidence type="ECO:0000256" key="1">
    <source>
        <dbReference type="ARBA" id="ARBA00002056"/>
    </source>
</evidence>
<dbReference type="PANTHER" id="PTHR30372">
    <property type="entry name" value="LIPID-A-DISACCHARIDE SYNTHASE"/>
    <property type="match status" value="1"/>
</dbReference>
<dbReference type="NCBIfam" id="TIGR00215">
    <property type="entry name" value="lpxB"/>
    <property type="match status" value="1"/>
</dbReference>
<evidence type="ECO:0000313" key="13">
    <source>
        <dbReference type="Proteomes" id="UP000297872"/>
    </source>
</evidence>
<dbReference type="InterPro" id="IPR003835">
    <property type="entry name" value="Glyco_trans_19"/>
</dbReference>
<evidence type="ECO:0000256" key="4">
    <source>
        <dbReference type="ARBA" id="ARBA00022516"/>
    </source>
</evidence>
<dbReference type="Proteomes" id="UP000297872">
    <property type="component" value="Unassembled WGS sequence"/>
</dbReference>
<feature type="region of interest" description="Disordered" evidence="11">
    <location>
        <begin position="440"/>
        <end position="462"/>
    </location>
</feature>
<keyword evidence="13" id="KW-1185">Reference proteome</keyword>
<evidence type="ECO:0000256" key="9">
    <source>
        <dbReference type="ARBA" id="ARBA00048975"/>
    </source>
</evidence>
<sequence length="462" mass="53246">MKYYLIVGEASGDLHASRLMRSLKKVDELAEFQFFGGDLMAAEGGTRVKHYKELAYMGFVPVLLHLRTIFANMKKCKQDIVEWKPDVVILVDYPGFNLNIAKFLKKNTLIPAYYYISPKIWAWKEWRIRSIKRDIAELFSILPFEVDFFEKKHKYPIHYVGNPTAQEVNEFRADYHQTYAEFCVENNLDTRKPIIALLAGSRLQEIKDNLPAMIEVAERFEDYQMVLAGAPSVDDEYYQKFIEGTPVRLVKNKTYPLLAQSKVALVTSGTATLETALFDVPQVVCYETPLPKLIRWAFNHILKVKYISLVNLVANKEIVKEMFADRFTVDGIADQLFQILPGMPGREKMLAGYQEVREKLGNRIAPDQAATIMYDLIKKHREELIRLAKERAEAEAKAAAEAAERARIKAEQEAERVRIKAQEEAERARIKAEEQLRIAEEQMRKAQEMSEENSRQNPPVSE</sequence>
<dbReference type="PANTHER" id="PTHR30372:SF4">
    <property type="entry name" value="LIPID-A-DISACCHARIDE SYNTHASE, MITOCHONDRIAL-RELATED"/>
    <property type="match status" value="1"/>
</dbReference>
<evidence type="ECO:0000256" key="8">
    <source>
        <dbReference type="ARBA" id="ARBA00023098"/>
    </source>
</evidence>
<keyword evidence="7 12" id="KW-0808">Transferase</keyword>
<dbReference type="GO" id="GO:0005543">
    <property type="term" value="F:phospholipid binding"/>
    <property type="evidence" value="ECO:0007669"/>
    <property type="project" value="TreeGrafter"/>
</dbReference>
<keyword evidence="4" id="KW-0444">Lipid biosynthesis</keyword>
<protein>
    <recommendedName>
        <fullName evidence="3 10">Lipid-A-disaccharide synthase</fullName>
        <ecNumber evidence="2 10">2.4.1.182</ecNumber>
    </recommendedName>
</protein>
<comment type="caution">
    <text evidence="12">The sequence shown here is derived from an EMBL/GenBank/DDBJ whole genome shotgun (WGS) entry which is preliminary data.</text>
</comment>
<dbReference type="GO" id="GO:0016020">
    <property type="term" value="C:membrane"/>
    <property type="evidence" value="ECO:0007669"/>
    <property type="project" value="GOC"/>
</dbReference>
<dbReference type="Pfam" id="PF02684">
    <property type="entry name" value="LpxB"/>
    <property type="match status" value="1"/>
</dbReference>
<keyword evidence="6 12" id="KW-0328">Glycosyltransferase</keyword>
<keyword evidence="5" id="KW-0441">Lipid A biosynthesis</keyword>
<reference evidence="12 13" key="1">
    <citation type="submission" date="2019-02" db="EMBL/GenBank/DDBJ databases">
        <title>Draft Genome Sequence of the Prevotella sp. BCRC 81118, Isolated from Human Feces.</title>
        <authorList>
            <person name="Huang C.-H."/>
        </authorList>
    </citation>
    <scope>NUCLEOTIDE SEQUENCE [LARGE SCALE GENOMIC DNA]</scope>
    <source>
        <strain evidence="12 13">BCRC 81118</strain>
    </source>
</reference>
<evidence type="ECO:0000256" key="3">
    <source>
        <dbReference type="ARBA" id="ARBA00020902"/>
    </source>
</evidence>